<proteinExistence type="predicted"/>
<protein>
    <recommendedName>
        <fullName evidence="3">Calcineurin-like phosphoesterase domain-containing protein</fullName>
    </recommendedName>
</protein>
<dbReference type="Proteomes" id="UP000199074">
    <property type="component" value="Unassembled WGS sequence"/>
</dbReference>
<dbReference type="PANTHER" id="PTHR31302:SF31">
    <property type="entry name" value="PHOSPHODIESTERASE YAEI"/>
    <property type="match status" value="1"/>
</dbReference>
<keyword evidence="5" id="KW-1185">Reference proteome</keyword>
<evidence type="ECO:0000256" key="1">
    <source>
        <dbReference type="ARBA" id="ARBA00022723"/>
    </source>
</evidence>
<dbReference type="GO" id="GO:0046872">
    <property type="term" value="F:metal ion binding"/>
    <property type="evidence" value="ECO:0007669"/>
    <property type="project" value="UniProtKB-KW"/>
</dbReference>
<dbReference type="Gene3D" id="3.60.21.10">
    <property type="match status" value="1"/>
</dbReference>
<dbReference type="InterPro" id="IPR004843">
    <property type="entry name" value="Calcineurin-like_PHP"/>
</dbReference>
<dbReference type="GO" id="GO:0009245">
    <property type="term" value="P:lipid A biosynthetic process"/>
    <property type="evidence" value="ECO:0007669"/>
    <property type="project" value="TreeGrafter"/>
</dbReference>
<dbReference type="OrthoDB" id="9780884at2"/>
<gene>
    <name evidence="4" type="ORF">SAMN05216456_0190</name>
</gene>
<evidence type="ECO:0000313" key="5">
    <source>
        <dbReference type="Proteomes" id="UP000199074"/>
    </source>
</evidence>
<feature type="domain" description="Calcineurin-like phosphoesterase" evidence="3">
    <location>
        <begin position="45"/>
        <end position="225"/>
    </location>
</feature>
<evidence type="ECO:0000256" key="2">
    <source>
        <dbReference type="ARBA" id="ARBA00022801"/>
    </source>
</evidence>
<keyword evidence="1" id="KW-0479">Metal-binding</keyword>
<dbReference type="Pfam" id="PF00149">
    <property type="entry name" value="Metallophos"/>
    <property type="match status" value="1"/>
</dbReference>
<dbReference type="InterPro" id="IPR051158">
    <property type="entry name" value="Metallophosphoesterase_sf"/>
</dbReference>
<accession>A0A1I7MXD0</accession>
<dbReference type="PANTHER" id="PTHR31302">
    <property type="entry name" value="TRANSMEMBRANE PROTEIN WITH METALLOPHOSPHOESTERASE DOMAIN-RELATED"/>
    <property type="match status" value="1"/>
</dbReference>
<dbReference type="GO" id="GO:0008758">
    <property type="term" value="F:UDP-2,3-diacylglucosamine hydrolase activity"/>
    <property type="evidence" value="ECO:0007669"/>
    <property type="project" value="TreeGrafter"/>
</dbReference>
<dbReference type="EMBL" id="FPCK01000001">
    <property type="protein sequence ID" value="SFV27072.1"/>
    <property type="molecule type" value="Genomic_DNA"/>
</dbReference>
<reference evidence="4 5" key="1">
    <citation type="submission" date="2016-10" db="EMBL/GenBank/DDBJ databases">
        <authorList>
            <person name="de Groot N.N."/>
        </authorList>
    </citation>
    <scope>NUCLEOTIDE SEQUENCE [LARGE SCALE GENOMIC DNA]</scope>
    <source>
        <strain evidence="4 5">IPL20</strain>
    </source>
</reference>
<dbReference type="RefSeq" id="WP_092419674.1">
    <property type="nucleotide sequence ID" value="NZ_FPCK01000001.1"/>
</dbReference>
<evidence type="ECO:0000313" key="4">
    <source>
        <dbReference type="EMBL" id="SFV27072.1"/>
    </source>
</evidence>
<name>A0A1I7MXD0_9HYPH</name>
<dbReference type="CDD" id="cd07385">
    <property type="entry name" value="MPP_YkuE_C"/>
    <property type="match status" value="1"/>
</dbReference>
<keyword evidence="2" id="KW-0378">Hydrolase</keyword>
<evidence type="ECO:0000259" key="3">
    <source>
        <dbReference type="Pfam" id="PF00149"/>
    </source>
</evidence>
<dbReference type="STRING" id="429728.SAMN05216456_0190"/>
<dbReference type="SUPFAM" id="SSF56300">
    <property type="entry name" value="Metallo-dependent phosphatases"/>
    <property type="match status" value="1"/>
</dbReference>
<dbReference type="AlphaFoldDB" id="A0A1I7MXD0"/>
<dbReference type="GO" id="GO:0016020">
    <property type="term" value="C:membrane"/>
    <property type="evidence" value="ECO:0007669"/>
    <property type="project" value="GOC"/>
</dbReference>
<dbReference type="InterPro" id="IPR029052">
    <property type="entry name" value="Metallo-depent_PP-like"/>
</dbReference>
<sequence>MRRLAKSALRRSLDVLGAQSFIHPDQVRIARYTPAIPAWPAALSLRIVMLSDFHFAEPWVNMEALEGIVAKANALAPDIVLLLGDFEEGPRFSRPIAARDWAARLAHLQAPLGTFAVLGNHDYPRLGRNPAAVPHPPALVALIEAGVDVLVNRARRLSWRNAAFWLAGLGDQIAQFPDGRRLADLSGTLAAVTDNAPVILMAHEPEIFPSVPRRVALTLSGHLHRGQIRLFGHAPIVPSGFGQRFLHGHIVENGQHLVVGAGLGHSGIPLRFQAPPELVVIELGETR</sequence>
<organism evidence="4 5">
    <name type="scientific">Devosia crocina</name>
    <dbReference type="NCBI Taxonomy" id="429728"/>
    <lineage>
        <taxon>Bacteria</taxon>
        <taxon>Pseudomonadati</taxon>
        <taxon>Pseudomonadota</taxon>
        <taxon>Alphaproteobacteria</taxon>
        <taxon>Hyphomicrobiales</taxon>
        <taxon>Devosiaceae</taxon>
        <taxon>Devosia</taxon>
    </lineage>
</organism>